<sequence length="56" mass="6394">TIQHQEVQFSDSIKTLNNAQKLLDIINWLCPYLGLTTAQLSPLFKILKRDPDLNSP</sequence>
<reference evidence="8 9" key="1">
    <citation type="submission" date="2019-09" db="EMBL/GenBank/DDBJ databases">
        <title>Bird 10,000 Genomes (B10K) Project - Family phase.</title>
        <authorList>
            <person name="Zhang G."/>
        </authorList>
    </citation>
    <scope>NUCLEOTIDE SEQUENCE [LARGE SCALE GENOMIC DNA]</scope>
    <source>
        <strain evidence="8">B10K-DU-029-32</strain>
        <tissue evidence="8">Liver or heart</tissue>
    </source>
</reference>
<dbReference type="InterPro" id="IPR010661">
    <property type="entry name" value="RVT_thumb"/>
</dbReference>
<dbReference type="EMBL" id="VZTJ01003114">
    <property type="protein sequence ID" value="NXC04162.1"/>
    <property type="molecule type" value="Genomic_DNA"/>
</dbReference>
<dbReference type="AlphaFoldDB" id="A0A7K8GIR7"/>
<evidence type="ECO:0000256" key="6">
    <source>
        <dbReference type="ARBA" id="ARBA00022918"/>
    </source>
</evidence>
<evidence type="ECO:0000256" key="2">
    <source>
        <dbReference type="ARBA" id="ARBA00022695"/>
    </source>
</evidence>
<dbReference type="GO" id="GO:0016787">
    <property type="term" value="F:hydrolase activity"/>
    <property type="evidence" value="ECO:0007669"/>
    <property type="project" value="UniProtKB-KW"/>
</dbReference>
<evidence type="ECO:0000259" key="7">
    <source>
        <dbReference type="Pfam" id="PF06817"/>
    </source>
</evidence>
<keyword evidence="4" id="KW-0255">Endonuclease</keyword>
<dbReference type="Proteomes" id="UP000526602">
    <property type="component" value="Unassembled WGS sequence"/>
</dbReference>
<dbReference type="PANTHER" id="PTHR41694:SF3">
    <property type="entry name" value="RNA-DIRECTED DNA POLYMERASE-RELATED"/>
    <property type="match status" value="1"/>
</dbReference>
<keyword evidence="1" id="KW-0808">Transferase</keyword>
<evidence type="ECO:0000256" key="1">
    <source>
        <dbReference type="ARBA" id="ARBA00022679"/>
    </source>
</evidence>
<accession>A0A7K8GIR7</accession>
<name>A0A7K8GIR7_ORTSP</name>
<organism evidence="8 9">
    <name type="scientific">Orthonyx spaldingii</name>
    <name type="common">Chowchilla</name>
    <dbReference type="NCBI Taxonomy" id="38397"/>
    <lineage>
        <taxon>Eukaryota</taxon>
        <taxon>Metazoa</taxon>
        <taxon>Chordata</taxon>
        <taxon>Craniata</taxon>
        <taxon>Vertebrata</taxon>
        <taxon>Euteleostomi</taxon>
        <taxon>Archelosauria</taxon>
        <taxon>Archosauria</taxon>
        <taxon>Dinosauria</taxon>
        <taxon>Saurischia</taxon>
        <taxon>Theropoda</taxon>
        <taxon>Coelurosauria</taxon>
        <taxon>Aves</taxon>
        <taxon>Neognathae</taxon>
        <taxon>Neoaves</taxon>
        <taxon>Telluraves</taxon>
        <taxon>Australaves</taxon>
        <taxon>Passeriformes</taxon>
        <taxon>Corvoidea</taxon>
        <taxon>Orthonychidae</taxon>
        <taxon>Orthonyx</taxon>
    </lineage>
</organism>
<evidence type="ECO:0000256" key="4">
    <source>
        <dbReference type="ARBA" id="ARBA00022759"/>
    </source>
</evidence>
<keyword evidence="9" id="KW-1185">Reference proteome</keyword>
<evidence type="ECO:0000313" key="8">
    <source>
        <dbReference type="EMBL" id="NXC04162.1"/>
    </source>
</evidence>
<feature type="non-terminal residue" evidence="8">
    <location>
        <position position="56"/>
    </location>
</feature>
<evidence type="ECO:0000256" key="3">
    <source>
        <dbReference type="ARBA" id="ARBA00022722"/>
    </source>
</evidence>
<dbReference type="Pfam" id="PF06817">
    <property type="entry name" value="RVT_thumb"/>
    <property type="match status" value="1"/>
</dbReference>
<keyword evidence="2" id="KW-0548">Nucleotidyltransferase</keyword>
<protein>
    <submittedName>
        <fullName evidence="8">POK7 protein</fullName>
    </submittedName>
</protein>
<feature type="non-terminal residue" evidence="8">
    <location>
        <position position="1"/>
    </location>
</feature>
<comment type="caution">
    <text evidence="8">The sequence shown here is derived from an EMBL/GenBank/DDBJ whole genome shotgun (WGS) entry which is preliminary data.</text>
</comment>
<proteinExistence type="predicted"/>
<keyword evidence="6" id="KW-0695">RNA-directed DNA polymerase</keyword>
<evidence type="ECO:0000256" key="5">
    <source>
        <dbReference type="ARBA" id="ARBA00022801"/>
    </source>
</evidence>
<dbReference type="Gene3D" id="3.30.70.270">
    <property type="match status" value="1"/>
</dbReference>
<dbReference type="GO" id="GO:0035613">
    <property type="term" value="F:RNA stem-loop binding"/>
    <property type="evidence" value="ECO:0007669"/>
    <property type="project" value="TreeGrafter"/>
</dbReference>
<dbReference type="InterPro" id="IPR043128">
    <property type="entry name" value="Rev_trsase/Diguanyl_cyclase"/>
</dbReference>
<keyword evidence="3" id="KW-0540">Nuclease</keyword>
<evidence type="ECO:0000313" key="9">
    <source>
        <dbReference type="Proteomes" id="UP000526602"/>
    </source>
</evidence>
<dbReference type="PANTHER" id="PTHR41694">
    <property type="entry name" value="ENDOGENOUS RETROVIRUS GROUP K MEMBER POL PROTEIN"/>
    <property type="match status" value="1"/>
</dbReference>
<dbReference type="GO" id="GO:0003964">
    <property type="term" value="F:RNA-directed DNA polymerase activity"/>
    <property type="evidence" value="ECO:0007669"/>
    <property type="project" value="UniProtKB-KW"/>
</dbReference>
<keyword evidence="5" id="KW-0378">Hydrolase</keyword>
<gene>
    <name evidence="8" type="primary">Ervk7_1</name>
    <name evidence="8" type="ORF">ORTSPA_R15325</name>
</gene>
<feature type="domain" description="Reverse transcriptase thumb" evidence="7">
    <location>
        <begin position="4"/>
        <end position="56"/>
    </location>
</feature>
<dbReference type="GO" id="GO:0004519">
    <property type="term" value="F:endonuclease activity"/>
    <property type="evidence" value="ECO:0007669"/>
    <property type="project" value="UniProtKB-KW"/>
</dbReference>